<feature type="signal peptide" evidence="2">
    <location>
        <begin position="1"/>
        <end position="20"/>
    </location>
</feature>
<keyword evidence="1" id="KW-0812">Transmembrane</keyword>
<accession>A0A316V9Q0</accession>
<protein>
    <recommendedName>
        <fullName evidence="5">Extracellular membrane protein CFEM domain-containing protein</fullName>
    </recommendedName>
</protein>
<dbReference type="EMBL" id="KZ819604">
    <property type="protein sequence ID" value="PWN33984.1"/>
    <property type="molecule type" value="Genomic_DNA"/>
</dbReference>
<evidence type="ECO:0000256" key="1">
    <source>
        <dbReference type="SAM" id="Phobius"/>
    </source>
</evidence>
<dbReference type="GeneID" id="37022802"/>
<evidence type="ECO:0008006" key="5">
    <source>
        <dbReference type="Google" id="ProtNLM"/>
    </source>
</evidence>
<feature type="chain" id="PRO_5016277492" description="Extracellular membrane protein CFEM domain-containing protein" evidence="2">
    <location>
        <begin position="21"/>
        <end position="292"/>
    </location>
</feature>
<name>A0A316V9Q0_9BASI</name>
<keyword evidence="1" id="KW-0472">Membrane</keyword>
<keyword evidence="4" id="KW-1185">Reference proteome</keyword>
<feature type="transmembrane region" description="Helical" evidence="1">
    <location>
        <begin position="147"/>
        <end position="166"/>
    </location>
</feature>
<dbReference type="AlphaFoldDB" id="A0A316V9Q0"/>
<dbReference type="Proteomes" id="UP000245771">
    <property type="component" value="Unassembled WGS sequence"/>
</dbReference>
<keyword evidence="2" id="KW-0732">Signal</keyword>
<keyword evidence="1" id="KW-1133">Transmembrane helix</keyword>
<dbReference type="RefSeq" id="XP_025354286.1">
    <property type="nucleotide sequence ID" value="XM_025501021.1"/>
</dbReference>
<dbReference type="InParanoid" id="A0A316V9Q0"/>
<proteinExistence type="predicted"/>
<reference evidence="3 4" key="1">
    <citation type="journal article" date="2018" name="Mol. Biol. Evol.">
        <title>Broad Genomic Sampling Reveals a Smut Pathogenic Ancestry of the Fungal Clade Ustilaginomycotina.</title>
        <authorList>
            <person name="Kijpornyongpan T."/>
            <person name="Mondo S.J."/>
            <person name="Barry K."/>
            <person name="Sandor L."/>
            <person name="Lee J."/>
            <person name="Lipzen A."/>
            <person name="Pangilinan J."/>
            <person name="LaButti K."/>
            <person name="Hainaut M."/>
            <person name="Henrissat B."/>
            <person name="Grigoriev I.V."/>
            <person name="Spatafora J.W."/>
            <person name="Aime M.C."/>
        </authorList>
    </citation>
    <scope>NUCLEOTIDE SEQUENCE [LARGE SCALE GENOMIC DNA]</scope>
    <source>
        <strain evidence="3 4">MCA 3882</strain>
    </source>
</reference>
<evidence type="ECO:0000256" key="2">
    <source>
        <dbReference type="SAM" id="SignalP"/>
    </source>
</evidence>
<sequence>MFFYHLKSTLLVFTAIFVLAINGLKLTDGKLAKRTQVLPYPTPACGETDPRFLCSIPCDLDPNCQTIGFNVSVYSCACPAQICPDGNIYGPPDYNDNGGKPLTDEELAKQPHVLASCFPNGCVPAEIAPYHTQIANIAKMPTLKATLTFLTICFAALLFILQVQGIDHLVKRSKKHAKSDQDPHPSDGPMLLPFLTPLCGSTPPGYTCFKQCDLDASCQVLGWNVTQIGCDCPATYCSDGKIYGPPYYNQNISGHPLTDAQLAKQLHVIAPCNGCVQAEIAPHHKQIGSCGK</sequence>
<gene>
    <name evidence="3" type="ORF">FA14DRAFT_180620</name>
</gene>
<evidence type="ECO:0000313" key="3">
    <source>
        <dbReference type="EMBL" id="PWN33984.1"/>
    </source>
</evidence>
<organism evidence="3 4">
    <name type="scientific">Meira miltonrushii</name>
    <dbReference type="NCBI Taxonomy" id="1280837"/>
    <lineage>
        <taxon>Eukaryota</taxon>
        <taxon>Fungi</taxon>
        <taxon>Dikarya</taxon>
        <taxon>Basidiomycota</taxon>
        <taxon>Ustilaginomycotina</taxon>
        <taxon>Exobasidiomycetes</taxon>
        <taxon>Exobasidiales</taxon>
        <taxon>Brachybasidiaceae</taxon>
        <taxon>Meira</taxon>
    </lineage>
</organism>
<evidence type="ECO:0000313" key="4">
    <source>
        <dbReference type="Proteomes" id="UP000245771"/>
    </source>
</evidence>